<evidence type="ECO:0000313" key="3">
    <source>
        <dbReference type="Proteomes" id="UP000253759"/>
    </source>
</evidence>
<protein>
    <recommendedName>
        <fullName evidence="1">UPF0386 protein DVH29_04575</fullName>
    </recommendedName>
</protein>
<name>A0A369W5I1_9HYPH</name>
<dbReference type="AlphaFoldDB" id="A0A369W5I1"/>
<sequence length="85" mass="9878">MDISRDEQRVLHALAQGGHIHPIKDSRGKITDIECYNRDGWLFTQCDMALFKKLRRRKTIASQNGGPYRITRRGIVLVRSQVDNR</sequence>
<proteinExistence type="inferred from homology"/>
<reference evidence="3" key="1">
    <citation type="submission" date="2018-07" db="EMBL/GenBank/DDBJ databases">
        <authorList>
            <person name="Liu B.-T."/>
            <person name="Du Z."/>
        </authorList>
    </citation>
    <scope>NUCLEOTIDE SEQUENCE [LARGE SCALE GENOMIC DNA]</scope>
    <source>
        <strain evidence="3">XYN52</strain>
    </source>
</reference>
<dbReference type="NCBIfam" id="NF010240">
    <property type="entry name" value="PRK13687.1"/>
    <property type="match status" value="1"/>
</dbReference>
<dbReference type="InterPro" id="IPR018654">
    <property type="entry name" value="YjhX_toxin"/>
</dbReference>
<comment type="caution">
    <text evidence="2">The sequence shown here is derived from an EMBL/GenBank/DDBJ whole genome shotgun (WGS) entry which is preliminary data.</text>
</comment>
<evidence type="ECO:0000256" key="1">
    <source>
        <dbReference type="HAMAP-Rule" id="MF_00827"/>
    </source>
</evidence>
<dbReference type="Proteomes" id="UP000253759">
    <property type="component" value="Unassembled WGS sequence"/>
</dbReference>
<dbReference type="EMBL" id="QQNH01000004">
    <property type="protein sequence ID" value="RDE09818.1"/>
    <property type="molecule type" value="Genomic_DNA"/>
</dbReference>
<evidence type="ECO:0000313" key="2">
    <source>
        <dbReference type="EMBL" id="RDE09818.1"/>
    </source>
</evidence>
<organism evidence="2 3">
    <name type="scientific">Pelagibacterium lacus</name>
    <dbReference type="NCBI Taxonomy" id="2282655"/>
    <lineage>
        <taxon>Bacteria</taxon>
        <taxon>Pseudomonadati</taxon>
        <taxon>Pseudomonadota</taxon>
        <taxon>Alphaproteobacteria</taxon>
        <taxon>Hyphomicrobiales</taxon>
        <taxon>Devosiaceae</taxon>
        <taxon>Pelagibacterium</taxon>
    </lineage>
</organism>
<comment type="similarity">
    <text evidence="1">Belongs to the UPF0386 family.</text>
</comment>
<dbReference type="RefSeq" id="WP_114644980.1">
    <property type="nucleotide sequence ID" value="NZ_QQNH01000004.1"/>
</dbReference>
<accession>A0A369W5I1</accession>
<dbReference type="OrthoDB" id="7204880at2"/>
<dbReference type="HAMAP" id="MF_00827">
    <property type="entry name" value="UPF0386"/>
    <property type="match status" value="1"/>
</dbReference>
<gene>
    <name evidence="2" type="ORF">DVH29_04575</name>
</gene>
<dbReference type="Pfam" id="PF09857">
    <property type="entry name" value="YjhX_toxin"/>
    <property type="match status" value="1"/>
</dbReference>
<keyword evidence="3" id="KW-1185">Reference proteome</keyword>